<protein>
    <recommendedName>
        <fullName evidence="3">Reverse transcriptase domain-containing protein</fullName>
    </recommendedName>
</protein>
<dbReference type="InterPro" id="IPR043128">
    <property type="entry name" value="Rev_trsase/Diguanyl_cyclase"/>
</dbReference>
<keyword evidence="2" id="KW-1185">Reference proteome</keyword>
<dbReference type="AlphaFoldDB" id="A0A9Q3BQ00"/>
<sequence>MESKTVPNTSKEDRRPERPVLKCHKHGRTSHLSSTCKKKTKINEVLVIKEALLEEIKFILHLNIDRIYTPVLRRKAYPENLRAIEALKKHIQELIQLGVLRKVSNNKQVDVKPPGIISWNNDKSRIVGDFGELNTYIVPDRYPIPGIHETLTKLSKAK</sequence>
<dbReference type="OrthoDB" id="6776860at2759"/>
<dbReference type="Gene3D" id="3.30.70.270">
    <property type="match status" value="1"/>
</dbReference>
<accession>A0A9Q3BQ00</accession>
<name>A0A9Q3BQ00_9BASI</name>
<dbReference type="Proteomes" id="UP000765509">
    <property type="component" value="Unassembled WGS sequence"/>
</dbReference>
<evidence type="ECO:0000313" key="2">
    <source>
        <dbReference type="Proteomes" id="UP000765509"/>
    </source>
</evidence>
<proteinExistence type="predicted"/>
<dbReference type="EMBL" id="AVOT02002049">
    <property type="protein sequence ID" value="MBW0469018.1"/>
    <property type="molecule type" value="Genomic_DNA"/>
</dbReference>
<dbReference type="SUPFAM" id="SSF56672">
    <property type="entry name" value="DNA/RNA polymerases"/>
    <property type="match status" value="1"/>
</dbReference>
<reference evidence="1" key="1">
    <citation type="submission" date="2021-03" db="EMBL/GenBank/DDBJ databases">
        <title>Draft genome sequence of rust myrtle Austropuccinia psidii MF-1, a brazilian biotype.</title>
        <authorList>
            <person name="Quecine M.C."/>
            <person name="Pachon D.M.R."/>
            <person name="Bonatelli M.L."/>
            <person name="Correr F.H."/>
            <person name="Franceschini L.M."/>
            <person name="Leite T.F."/>
            <person name="Margarido G.R.A."/>
            <person name="Almeida C.A."/>
            <person name="Ferrarezi J.A."/>
            <person name="Labate C.A."/>
        </authorList>
    </citation>
    <scope>NUCLEOTIDE SEQUENCE</scope>
    <source>
        <strain evidence="1">MF-1</strain>
    </source>
</reference>
<evidence type="ECO:0000313" key="1">
    <source>
        <dbReference type="EMBL" id="MBW0469018.1"/>
    </source>
</evidence>
<comment type="caution">
    <text evidence="1">The sequence shown here is derived from an EMBL/GenBank/DDBJ whole genome shotgun (WGS) entry which is preliminary data.</text>
</comment>
<organism evidence="1 2">
    <name type="scientific">Austropuccinia psidii MF-1</name>
    <dbReference type="NCBI Taxonomy" id="1389203"/>
    <lineage>
        <taxon>Eukaryota</taxon>
        <taxon>Fungi</taxon>
        <taxon>Dikarya</taxon>
        <taxon>Basidiomycota</taxon>
        <taxon>Pucciniomycotina</taxon>
        <taxon>Pucciniomycetes</taxon>
        <taxon>Pucciniales</taxon>
        <taxon>Sphaerophragmiaceae</taxon>
        <taxon>Austropuccinia</taxon>
    </lineage>
</organism>
<dbReference type="Gene3D" id="3.10.10.10">
    <property type="entry name" value="HIV Type 1 Reverse Transcriptase, subunit A, domain 1"/>
    <property type="match status" value="1"/>
</dbReference>
<evidence type="ECO:0008006" key="3">
    <source>
        <dbReference type="Google" id="ProtNLM"/>
    </source>
</evidence>
<gene>
    <name evidence="1" type="ORF">O181_008733</name>
</gene>
<dbReference type="InterPro" id="IPR043502">
    <property type="entry name" value="DNA/RNA_pol_sf"/>
</dbReference>